<dbReference type="EMBL" id="BBIO01000014">
    <property type="protein sequence ID" value="GAK46087.1"/>
    <property type="molecule type" value="Genomic_DNA"/>
</dbReference>
<dbReference type="InterPro" id="IPR050931">
    <property type="entry name" value="Mito_Protein_Transport_Metaxin"/>
</dbReference>
<gene>
    <name evidence="3" type="ORF">M2A_2586</name>
</gene>
<organism evidence="3 4">
    <name type="scientific">Tepidicaulis marinus</name>
    <dbReference type="NCBI Taxonomy" id="1333998"/>
    <lineage>
        <taxon>Bacteria</taxon>
        <taxon>Pseudomonadati</taxon>
        <taxon>Pseudomonadota</taxon>
        <taxon>Alphaproteobacteria</taxon>
        <taxon>Hyphomicrobiales</taxon>
        <taxon>Parvibaculaceae</taxon>
        <taxon>Tepidicaulis</taxon>
    </lineage>
</organism>
<keyword evidence="4" id="KW-1185">Reference proteome</keyword>
<feature type="region of interest" description="Disordered" evidence="1">
    <location>
        <begin position="332"/>
        <end position="352"/>
    </location>
</feature>
<comment type="caution">
    <text evidence="3">The sequence shown here is derived from an EMBL/GenBank/DDBJ whole genome shotgun (WGS) entry which is preliminary data.</text>
</comment>
<dbReference type="STRING" id="1333998.M2A_2586"/>
<dbReference type="SUPFAM" id="SSF52833">
    <property type="entry name" value="Thioredoxin-like"/>
    <property type="match status" value="1"/>
</dbReference>
<dbReference type="CDD" id="cd00299">
    <property type="entry name" value="GST_C_family"/>
    <property type="match status" value="1"/>
</dbReference>
<dbReference type="Proteomes" id="UP000028702">
    <property type="component" value="Unassembled WGS sequence"/>
</dbReference>
<reference evidence="3 4" key="1">
    <citation type="submission" date="2014-07" db="EMBL/GenBank/DDBJ databases">
        <title>Tepidicaulis marinum gen. nov., sp. nov., a novel marine bacterium denitrifying nitrate to nitrous oxide strictly under microaerobic conditions.</title>
        <authorList>
            <person name="Takeuchi M."/>
            <person name="Yamagishi T."/>
            <person name="Kamagata Y."/>
            <person name="Oshima K."/>
            <person name="Hattori M."/>
            <person name="Katayama T."/>
            <person name="Hanada S."/>
            <person name="Tamaki H."/>
            <person name="Marumo K."/>
            <person name="Maeda H."/>
            <person name="Nedachi M."/>
            <person name="Iwasaki W."/>
            <person name="Suwa Y."/>
            <person name="Sakata S."/>
        </authorList>
    </citation>
    <scope>NUCLEOTIDE SEQUENCE [LARGE SCALE GENOMIC DNA]</scope>
    <source>
        <strain evidence="3 4">MA2</strain>
    </source>
</reference>
<protein>
    <submittedName>
        <fullName evidence="3">Conserved protein</fullName>
    </submittedName>
</protein>
<proteinExistence type="predicted"/>
<dbReference type="InterPro" id="IPR036249">
    <property type="entry name" value="Thioredoxin-like_sf"/>
</dbReference>
<evidence type="ECO:0000313" key="3">
    <source>
        <dbReference type="EMBL" id="GAK46087.1"/>
    </source>
</evidence>
<name>A0A081BDG9_9HYPH</name>
<accession>A0A081BDG9</accession>
<dbReference type="eggNOG" id="COG0625">
    <property type="taxonomic scope" value="Bacteria"/>
</dbReference>
<dbReference type="GO" id="GO:0005737">
    <property type="term" value="C:cytoplasm"/>
    <property type="evidence" value="ECO:0007669"/>
    <property type="project" value="TreeGrafter"/>
</dbReference>
<dbReference type="AlphaFoldDB" id="A0A081BDG9"/>
<dbReference type="PANTHER" id="PTHR12289">
    <property type="entry name" value="METAXIN RELATED"/>
    <property type="match status" value="1"/>
</dbReference>
<sequence>MPILHGLSLSYFTGKLEAYMRAKGLGYRFREMDMAAFRRAARATGIAQMPQLEYPDGTWLSDTTPIIRHFEEMGEGPAFSPADPVTRFLSLALEDYGDEWLWRPALYYRWAFDEDARLMSSQIARTMLRDLSLPFALRRQFILRRQRKVFLKEDGVNAQTAPAIEALYKRTLAEMDGLLQTRPFLLGARPCEADFGFFGSMFRHFSHDPTPAALMREKAPYVFAWVARLWAYRPEDAEGTVLPEGIPDGLEGLMADFRDEYLPYLAANSAAFERGARDLRYEAAGTSWALPVNPYRVHCLAALAAAYQALSAGEKAQLEPLLHEGARILTEHKGKVPNAPAANAKPADRQWR</sequence>
<evidence type="ECO:0000313" key="4">
    <source>
        <dbReference type="Proteomes" id="UP000028702"/>
    </source>
</evidence>
<feature type="domain" description="GST N-terminal" evidence="2">
    <location>
        <begin position="4"/>
        <end position="76"/>
    </location>
</feature>
<dbReference type="PANTHER" id="PTHR12289:SF67">
    <property type="match status" value="1"/>
</dbReference>
<dbReference type="Gene3D" id="3.40.30.10">
    <property type="entry name" value="Glutaredoxin"/>
    <property type="match status" value="1"/>
</dbReference>
<dbReference type="InterPro" id="IPR036282">
    <property type="entry name" value="Glutathione-S-Trfase_C_sf"/>
</dbReference>
<evidence type="ECO:0000256" key="1">
    <source>
        <dbReference type="SAM" id="MobiDB-lite"/>
    </source>
</evidence>
<dbReference type="SUPFAM" id="SSF47616">
    <property type="entry name" value="GST C-terminal domain-like"/>
    <property type="match status" value="1"/>
</dbReference>
<evidence type="ECO:0000259" key="2">
    <source>
        <dbReference type="Pfam" id="PF13417"/>
    </source>
</evidence>
<dbReference type="Gene3D" id="1.20.1050.10">
    <property type="match status" value="1"/>
</dbReference>
<dbReference type="InterPro" id="IPR004045">
    <property type="entry name" value="Glutathione_S-Trfase_N"/>
</dbReference>
<dbReference type="Pfam" id="PF13417">
    <property type="entry name" value="GST_N_3"/>
    <property type="match status" value="1"/>
</dbReference>